<proteinExistence type="predicted"/>
<reference evidence="1 2" key="1">
    <citation type="journal article" date="2020" name="Front. Microbiol.">
        <title>Single-cell genomics of novel Actinobacteria with the Wood-Ljungdahl pathway discovered in a serpentinizing system.</title>
        <authorList>
            <person name="Merino N."/>
            <person name="Kawai M."/>
            <person name="Boyd E.S."/>
            <person name="Colman D.R."/>
            <person name="McGlynn S.E."/>
            <person name="Nealson K.H."/>
            <person name="Kurokawa K."/>
            <person name="Hongoh Y."/>
        </authorList>
    </citation>
    <scope>NUCLEOTIDE SEQUENCE [LARGE SCALE GENOMIC DNA]</scope>
    <source>
        <strain evidence="1 2">S25</strain>
    </source>
</reference>
<sequence length="96" mass="10905">MTLFYLALFSWLRGHPQFSGRLNQGLFSGPGVAFCLYGGEYRPAGLWSEWDDPFLVRIFGQRLNPQKAFLPGLSFFSRLSGGDMFWLTTPPSIPIR</sequence>
<dbReference type="AlphaFoldDB" id="A0A6V8P0B2"/>
<name>A0A6V8P0B2_9ACTN</name>
<accession>A0A6V8P0B2</accession>
<evidence type="ECO:0000313" key="1">
    <source>
        <dbReference type="EMBL" id="GFP25962.1"/>
    </source>
</evidence>
<protein>
    <submittedName>
        <fullName evidence="1">Uncharacterized protein</fullName>
    </submittedName>
</protein>
<dbReference type="Proteomes" id="UP000543224">
    <property type="component" value="Unassembled WGS sequence"/>
</dbReference>
<feature type="non-terminal residue" evidence="1">
    <location>
        <position position="1"/>
    </location>
</feature>
<evidence type="ECO:0000313" key="2">
    <source>
        <dbReference type="Proteomes" id="UP000543224"/>
    </source>
</evidence>
<comment type="caution">
    <text evidence="1">The sequence shown here is derived from an EMBL/GenBank/DDBJ whole genome shotgun (WGS) entry which is preliminary data.</text>
</comment>
<dbReference type="EMBL" id="BLRX01000286">
    <property type="protein sequence ID" value="GFP25962.1"/>
    <property type="molecule type" value="Genomic_DNA"/>
</dbReference>
<organism evidence="1 2">
    <name type="scientific">Candidatus Hakubella thermalkaliphila</name>
    <dbReference type="NCBI Taxonomy" id="2754717"/>
    <lineage>
        <taxon>Bacteria</taxon>
        <taxon>Bacillati</taxon>
        <taxon>Actinomycetota</taxon>
        <taxon>Actinomycetota incertae sedis</taxon>
        <taxon>Candidatus Hakubellales</taxon>
        <taxon>Candidatus Hakubellaceae</taxon>
        <taxon>Candidatus Hakubella</taxon>
    </lineage>
</organism>
<gene>
    <name evidence="1" type="ORF">HKBW3S25_01448</name>
</gene>